<sequence>MNPTWQRYRRKLMIWTTSKSASLKIQQNLCSYVKQESTKTRSNIKSTSTEMSHAKKMERFRNTFSQVVQFLNTCFLPSDPGNDELYEEKCVTNGDIFSTILQHTHTVSTMTNVSRHLEDGIRQGRLIF</sequence>
<evidence type="ECO:0000313" key="2">
    <source>
        <dbReference type="Proteomes" id="UP000242146"/>
    </source>
</evidence>
<evidence type="ECO:0000313" key="1">
    <source>
        <dbReference type="EMBL" id="ORX60325.1"/>
    </source>
</evidence>
<dbReference type="EMBL" id="MCGT01000004">
    <property type="protein sequence ID" value="ORX60325.1"/>
    <property type="molecule type" value="Genomic_DNA"/>
</dbReference>
<accession>A0A1X2GS84</accession>
<dbReference type="Proteomes" id="UP000242146">
    <property type="component" value="Unassembled WGS sequence"/>
</dbReference>
<organism evidence="1 2">
    <name type="scientific">Hesseltinella vesiculosa</name>
    <dbReference type="NCBI Taxonomy" id="101127"/>
    <lineage>
        <taxon>Eukaryota</taxon>
        <taxon>Fungi</taxon>
        <taxon>Fungi incertae sedis</taxon>
        <taxon>Mucoromycota</taxon>
        <taxon>Mucoromycotina</taxon>
        <taxon>Mucoromycetes</taxon>
        <taxon>Mucorales</taxon>
        <taxon>Cunninghamellaceae</taxon>
        <taxon>Hesseltinella</taxon>
    </lineage>
</organism>
<reference evidence="1 2" key="1">
    <citation type="submission" date="2016-07" db="EMBL/GenBank/DDBJ databases">
        <title>Pervasive Adenine N6-methylation of Active Genes in Fungi.</title>
        <authorList>
            <consortium name="DOE Joint Genome Institute"/>
            <person name="Mondo S.J."/>
            <person name="Dannebaum R.O."/>
            <person name="Kuo R.C."/>
            <person name="Labutti K."/>
            <person name="Haridas S."/>
            <person name="Kuo A."/>
            <person name="Salamov A."/>
            <person name="Ahrendt S.R."/>
            <person name="Lipzen A."/>
            <person name="Sullivan W."/>
            <person name="Andreopoulos W.B."/>
            <person name="Clum A."/>
            <person name="Lindquist E."/>
            <person name="Daum C."/>
            <person name="Ramamoorthy G.K."/>
            <person name="Gryganskyi A."/>
            <person name="Culley D."/>
            <person name="Magnuson J.K."/>
            <person name="James T.Y."/>
            <person name="O'Malley M.A."/>
            <person name="Stajich J.E."/>
            <person name="Spatafora J.W."/>
            <person name="Visel A."/>
            <person name="Grigoriev I.V."/>
        </authorList>
    </citation>
    <scope>NUCLEOTIDE SEQUENCE [LARGE SCALE GENOMIC DNA]</scope>
    <source>
        <strain evidence="1 2">NRRL 3301</strain>
    </source>
</reference>
<dbReference type="OrthoDB" id="2282777at2759"/>
<keyword evidence="2" id="KW-1185">Reference proteome</keyword>
<protein>
    <submittedName>
        <fullName evidence="1">Uncharacterized protein</fullName>
    </submittedName>
</protein>
<gene>
    <name evidence="1" type="ORF">DM01DRAFT_1300058</name>
</gene>
<name>A0A1X2GS84_9FUNG</name>
<proteinExistence type="predicted"/>
<dbReference type="AlphaFoldDB" id="A0A1X2GS84"/>
<comment type="caution">
    <text evidence="1">The sequence shown here is derived from an EMBL/GenBank/DDBJ whole genome shotgun (WGS) entry which is preliminary data.</text>
</comment>